<reference evidence="2 3" key="1">
    <citation type="submission" date="2019-06" db="EMBL/GenBank/DDBJ databases">
        <title>Genome of new Rhodobacteraceae sp. SM1903.</title>
        <authorList>
            <person name="Ren X."/>
        </authorList>
    </citation>
    <scope>NUCLEOTIDE SEQUENCE [LARGE SCALE GENOMIC DNA]</scope>
    <source>
        <strain evidence="2 3">SM1903</strain>
    </source>
</reference>
<dbReference type="AlphaFoldDB" id="A0A5C5GC28"/>
<dbReference type="InterPro" id="IPR005069">
    <property type="entry name" value="Nucl-diP-sugar_transferase"/>
</dbReference>
<comment type="caution">
    <text evidence="2">The sequence shown here is derived from an EMBL/GenBank/DDBJ whole genome shotgun (WGS) entry which is preliminary data.</text>
</comment>
<dbReference type="InterPro" id="IPR029044">
    <property type="entry name" value="Nucleotide-diphossugar_trans"/>
</dbReference>
<dbReference type="EMBL" id="VFFF01000002">
    <property type="protein sequence ID" value="TNY31532.1"/>
    <property type="molecule type" value="Genomic_DNA"/>
</dbReference>
<organism evidence="2 3">
    <name type="scientific">Pelagovum pacificum</name>
    <dbReference type="NCBI Taxonomy" id="2588711"/>
    <lineage>
        <taxon>Bacteria</taxon>
        <taxon>Pseudomonadati</taxon>
        <taxon>Pseudomonadota</taxon>
        <taxon>Alphaproteobacteria</taxon>
        <taxon>Rhodobacterales</taxon>
        <taxon>Paracoccaceae</taxon>
        <taxon>Pelagovum</taxon>
    </lineage>
</organism>
<gene>
    <name evidence="2" type="ORF">FHY64_16110</name>
</gene>
<protein>
    <recommendedName>
        <fullName evidence="1">Nucleotide-diphospho-sugar transferase domain-containing protein</fullName>
    </recommendedName>
</protein>
<proteinExistence type="predicted"/>
<dbReference type="OrthoDB" id="181606at2"/>
<name>A0A5C5GC28_9RHOB</name>
<dbReference type="Pfam" id="PF03407">
    <property type="entry name" value="Nucleotid_trans"/>
    <property type="match status" value="1"/>
</dbReference>
<evidence type="ECO:0000259" key="1">
    <source>
        <dbReference type="Pfam" id="PF03407"/>
    </source>
</evidence>
<dbReference type="SUPFAM" id="SSF53448">
    <property type="entry name" value="Nucleotide-diphospho-sugar transferases"/>
    <property type="match status" value="1"/>
</dbReference>
<keyword evidence="3" id="KW-1185">Reference proteome</keyword>
<feature type="domain" description="Nucleotide-diphospho-sugar transferase" evidence="1">
    <location>
        <begin position="25"/>
        <end position="181"/>
    </location>
</feature>
<sequence>MDDRGFVFAASGQSYTTCAVAAAKSLRRASPDLPIDIFTDSEVEDSVFDRVHPLRDSWFRPKLEALVRTRFARTVVLDSDIFVVADISDIFEVLTRFDVAAAQVQNRNQRFALKKWRRNMPNAFPQINSGVLGIRKSAATDALFTECQRRMQEEELPQDQPVLRELLFDSDLRLAILPPEYNARDVTLWRFGTSKIPAPRVLHRSAFHGRMTNGKVPTPEALYGRRFMRHVERLVAADRHLTPGTTRHVSALNDLLGQLRGRLFPRR</sequence>
<dbReference type="Gene3D" id="3.90.550.10">
    <property type="entry name" value="Spore Coat Polysaccharide Biosynthesis Protein SpsA, Chain A"/>
    <property type="match status" value="1"/>
</dbReference>
<evidence type="ECO:0000313" key="2">
    <source>
        <dbReference type="EMBL" id="TNY31532.1"/>
    </source>
</evidence>
<dbReference type="RefSeq" id="WP_140196591.1">
    <property type="nucleotide sequence ID" value="NZ_CP065915.1"/>
</dbReference>
<evidence type="ECO:0000313" key="3">
    <source>
        <dbReference type="Proteomes" id="UP000314011"/>
    </source>
</evidence>
<dbReference type="Proteomes" id="UP000314011">
    <property type="component" value="Unassembled WGS sequence"/>
</dbReference>
<accession>A0A5C5GC28</accession>